<dbReference type="eggNOG" id="COG1926">
    <property type="taxonomic scope" value="Bacteria"/>
</dbReference>
<accession>E0USP8</accession>
<dbReference type="OrthoDB" id="5421180at2"/>
<reference evidence="3" key="1">
    <citation type="journal article" date="2010" name="Stand. Genomic Sci.">
        <title>Complete genome sequence of Sulfurimonas autotrophica type strain (OK10).</title>
        <authorList>
            <person name="Sikorski J."/>
            <person name="Munk C."/>
            <person name="Lapidus A."/>
            <person name="Djao O."/>
            <person name="Lucas S."/>
            <person name="Glavina Del Rio T."/>
            <person name="Nolan M."/>
            <person name="Tice H."/>
            <person name="Han C."/>
            <person name="Cheng J."/>
            <person name="Tapia R."/>
            <person name="Goodwin L."/>
            <person name="Pitluck S."/>
            <person name="Liolios K."/>
            <person name="Ivanova N."/>
            <person name="Mavromatis K."/>
            <person name="Mikhailova N."/>
            <person name="Pati A."/>
            <person name="Sims D."/>
            <person name="Meincke L."/>
            <person name="Brettin T."/>
            <person name="Detter J."/>
            <person name="Chen A."/>
            <person name="Palaniappan K."/>
            <person name="Land M."/>
            <person name="Hauser L."/>
            <person name="Chang Y."/>
            <person name="Jeffries C."/>
            <person name="Rohde M."/>
            <person name="Lang E."/>
            <person name="Spring S."/>
            <person name="Goker M."/>
            <person name="Woyke T."/>
            <person name="Bristow J."/>
            <person name="Eisen J."/>
            <person name="Markowitz V."/>
            <person name="Hugenholtz P."/>
            <person name="Kyrpides N."/>
            <person name="Klenk H."/>
        </authorList>
    </citation>
    <scope>NUCLEOTIDE SEQUENCE [LARGE SCALE GENOMIC DNA]</scope>
    <source>
        <strain evidence="3">ATCC BAA-671 / DSM 16294 / JCM 11897 / OK10</strain>
    </source>
</reference>
<protein>
    <submittedName>
        <fullName evidence="2">Phosphoribosyltransferase</fullName>
    </submittedName>
</protein>
<dbReference type="STRING" id="563040.Saut_1163"/>
<evidence type="ECO:0000259" key="1">
    <source>
        <dbReference type="Pfam" id="PF00156"/>
    </source>
</evidence>
<dbReference type="RefSeq" id="WP_013326967.1">
    <property type="nucleotide sequence ID" value="NC_014506.1"/>
</dbReference>
<dbReference type="KEGG" id="sua:Saut_1163"/>
<dbReference type="AlphaFoldDB" id="E0USP8"/>
<dbReference type="Proteomes" id="UP000007803">
    <property type="component" value="Chromosome"/>
</dbReference>
<sequence>MFKDRKDAGRKLAAALQAYKEEAPLVLAIPRGGVELGYEVSKALSADFSLIICRKLPFPLNTESGFGAIAEDGSLYINELAATSISHKEIEQIIAQQSLEIKRRIQTLRGGKPLPSIKGRTVIVVDDGIAMGSTMHVAVELCRKRGAKKIIVAVPVASRQAIQKFSQMADEVVVLESPLDFYAVAQVYENWHDVSDKEVLDFL</sequence>
<evidence type="ECO:0000313" key="2">
    <source>
        <dbReference type="EMBL" id="ADN09211.1"/>
    </source>
</evidence>
<dbReference type="EMBL" id="CP002205">
    <property type="protein sequence ID" value="ADN09211.1"/>
    <property type="molecule type" value="Genomic_DNA"/>
</dbReference>
<feature type="domain" description="Phosphoribosyltransferase" evidence="1">
    <location>
        <begin position="7"/>
        <end position="170"/>
    </location>
</feature>
<dbReference type="Gene3D" id="3.40.50.2020">
    <property type="match status" value="1"/>
</dbReference>
<dbReference type="HOGENOM" id="CLU_083583_0_0_7"/>
<keyword evidence="2" id="KW-0328">Glycosyltransferase</keyword>
<dbReference type="GO" id="GO:0016757">
    <property type="term" value="F:glycosyltransferase activity"/>
    <property type="evidence" value="ECO:0007669"/>
    <property type="project" value="UniProtKB-KW"/>
</dbReference>
<dbReference type="CDD" id="cd06223">
    <property type="entry name" value="PRTases_typeI"/>
    <property type="match status" value="1"/>
</dbReference>
<dbReference type="InterPro" id="IPR000836">
    <property type="entry name" value="PRTase_dom"/>
</dbReference>
<keyword evidence="3" id="KW-1185">Reference proteome</keyword>
<proteinExistence type="predicted"/>
<dbReference type="Pfam" id="PF00156">
    <property type="entry name" value="Pribosyltran"/>
    <property type="match status" value="1"/>
</dbReference>
<gene>
    <name evidence="2" type="ordered locus">Saut_1163</name>
</gene>
<evidence type="ECO:0000313" key="3">
    <source>
        <dbReference type="Proteomes" id="UP000007803"/>
    </source>
</evidence>
<name>E0USP8_SULAO</name>
<dbReference type="SUPFAM" id="SSF53271">
    <property type="entry name" value="PRTase-like"/>
    <property type="match status" value="1"/>
</dbReference>
<organism evidence="2 3">
    <name type="scientific">Sulfurimonas autotrophica (strain ATCC BAA-671 / DSM 16294 / JCM 11897 / OK10)</name>
    <dbReference type="NCBI Taxonomy" id="563040"/>
    <lineage>
        <taxon>Bacteria</taxon>
        <taxon>Pseudomonadati</taxon>
        <taxon>Campylobacterota</taxon>
        <taxon>Epsilonproteobacteria</taxon>
        <taxon>Campylobacterales</taxon>
        <taxon>Sulfurimonadaceae</taxon>
        <taxon>Sulfurimonas</taxon>
    </lineage>
</organism>
<dbReference type="Gene3D" id="3.30.1310.20">
    <property type="entry name" value="PRTase-like"/>
    <property type="match status" value="1"/>
</dbReference>
<dbReference type="InterPro" id="IPR029057">
    <property type="entry name" value="PRTase-like"/>
</dbReference>
<keyword evidence="2" id="KW-0808">Transferase</keyword>